<feature type="domain" description="Carbohydrate kinase FGGY C-terminal" evidence="5">
    <location>
        <begin position="259"/>
        <end position="453"/>
    </location>
</feature>
<accession>H5Y0F8</accession>
<gene>
    <name evidence="6" type="ORF">DesyoDRAFT_5286</name>
</gene>
<keyword evidence="3 6" id="KW-0418">Kinase</keyword>
<dbReference type="OrthoDB" id="9805576at2"/>
<dbReference type="GO" id="GO:0016301">
    <property type="term" value="F:kinase activity"/>
    <property type="evidence" value="ECO:0007669"/>
    <property type="project" value="UniProtKB-KW"/>
</dbReference>
<dbReference type="STRING" id="768710.DesyoDRAFT_5286"/>
<dbReference type="RefSeq" id="WP_007787497.1">
    <property type="nucleotide sequence ID" value="NZ_CM001441.1"/>
</dbReference>
<organism evidence="6 7">
    <name type="scientific">Desulfosporosinus youngiae DSM 17734</name>
    <dbReference type="NCBI Taxonomy" id="768710"/>
    <lineage>
        <taxon>Bacteria</taxon>
        <taxon>Bacillati</taxon>
        <taxon>Bacillota</taxon>
        <taxon>Clostridia</taxon>
        <taxon>Eubacteriales</taxon>
        <taxon>Desulfitobacteriaceae</taxon>
        <taxon>Desulfosporosinus</taxon>
    </lineage>
</organism>
<dbReference type="InterPro" id="IPR050406">
    <property type="entry name" value="FGGY_Carb_Kinase"/>
</dbReference>
<keyword evidence="2" id="KW-0808">Transferase</keyword>
<evidence type="ECO:0000259" key="4">
    <source>
        <dbReference type="Pfam" id="PF00370"/>
    </source>
</evidence>
<keyword evidence="7" id="KW-1185">Reference proteome</keyword>
<dbReference type="Proteomes" id="UP000005104">
    <property type="component" value="Chromosome"/>
</dbReference>
<evidence type="ECO:0000256" key="1">
    <source>
        <dbReference type="ARBA" id="ARBA00009156"/>
    </source>
</evidence>
<dbReference type="CDD" id="cd07804">
    <property type="entry name" value="ASKHA_NBD_FGGY_RrXK-like"/>
    <property type="match status" value="1"/>
</dbReference>
<dbReference type="GO" id="GO:0005975">
    <property type="term" value="P:carbohydrate metabolic process"/>
    <property type="evidence" value="ECO:0007669"/>
    <property type="project" value="InterPro"/>
</dbReference>
<comment type="similarity">
    <text evidence="1">Belongs to the FGGY kinase family.</text>
</comment>
<dbReference type="HOGENOM" id="CLU_009281_3_0_9"/>
<evidence type="ECO:0000313" key="7">
    <source>
        <dbReference type="Proteomes" id="UP000005104"/>
    </source>
</evidence>
<evidence type="ECO:0000256" key="3">
    <source>
        <dbReference type="ARBA" id="ARBA00022777"/>
    </source>
</evidence>
<dbReference type="PANTHER" id="PTHR43095:SF5">
    <property type="entry name" value="XYLULOSE KINASE"/>
    <property type="match status" value="1"/>
</dbReference>
<dbReference type="InterPro" id="IPR018485">
    <property type="entry name" value="FGGY_C"/>
</dbReference>
<protein>
    <submittedName>
        <fullName evidence="6">Pentulose/hexulose kinase</fullName>
    </submittedName>
</protein>
<dbReference type="EMBL" id="CM001441">
    <property type="protein sequence ID" value="EHQ92214.1"/>
    <property type="molecule type" value="Genomic_DNA"/>
</dbReference>
<dbReference type="Gene3D" id="3.30.420.40">
    <property type="match status" value="2"/>
</dbReference>
<evidence type="ECO:0000259" key="5">
    <source>
        <dbReference type="Pfam" id="PF02782"/>
    </source>
</evidence>
<name>H5Y0F8_9FIRM</name>
<reference evidence="6 7" key="1">
    <citation type="submission" date="2011-11" db="EMBL/GenBank/DDBJ databases">
        <title>The Noncontiguous Finished genome of Desulfosporosinus youngiae DSM 17734.</title>
        <authorList>
            <consortium name="US DOE Joint Genome Institute (JGI-PGF)"/>
            <person name="Lucas S."/>
            <person name="Han J."/>
            <person name="Lapidus A."/>
            <person name="Cheng J.-F."/>
            <person name="Goodwin L."/>
            <person name="Pitluck S."/>
            <person name="Peters L."/>
            <person name="Ovchinnikova G."/>
            <person name="Lu M."/>
            <person name="Land M.L."/>
            <person name="Hauser L."/>
            <person name="Pester M."/>
            <person name="Spring S."/>
            <person name="Ollivier B."/>
            <person name="Rattei T."/>
            <person name="Klenk H.-P."/>
            <person name="Wagner M."/>
            <person name="Loy A."/>
            <person name="Woyke T.J."/>
        </authorList>
    </citation>
    <scope>NUCLEOTIDE SEQUENCE [LARGE SCALE GENOMIC DNA]</scope>
    <source>
        <strain evidence="6 7">DSM 17734</strain>
    </source>
</reference>
<sequence>MSGHLTLGIDIGTTNVKACILDTRTNTVVASGFQEHPLFLPKPGYAEQEGDNYWKAVVAAIKQCLEQGPYAENIAAVGISGLVGVTLPISEDGRPIRPGMIWMDSRSEAECQEIRTKVGEDKINFNNGNRIAPWFIEPKALWMKNHEPELFEKTYKFLSPAGYCTYKLCGEFTINTGDAGLFYPYDYQNERWNPEIAHAIGIPIEKYPKIYRSYEVVGEVTSAAASETGLKKGTLLVAGGTDISSAALGSGVTVAGQAFYSMGTGSNLGIIIPTEQRVHEYRILKWPHVIPGLTMFDGPMAFTGASLKWFADMFGDDERLIANRAGINEYDLLTKQADRVSPGADGQLFLPFLGNTLSPNWNSNAKGVFFGTTLRTTRAHMIRAIIEGIAFDLYSNVKIAIGAGVKIDKLILNGGPTKSAFWNQITANVINIPLETTNINEAAPLGDAILAAKGAGIYDNIIDPLKDIVKTTGTIEPDQKIHEMYEEFFAIRQRVYQNLTKEMDDLHALLYKYHVQ</sequence>
<dbReference type="PIRSF" id="PIRSF000538">
    <property type="entry name" value="GlpK"/>
    <property type="match status" value="1"/>
</dbReference>
<evidence type="ECO:0000313" key="6">
    <source>
        <dbReference type="EMBL" id="EHQ92214.1"/>
    </source>
</evidence>
<dbReference type="InterPro" id="IPR043129">
    <property type="entry name" value="ATPase_NBD"/>
</dbReference>
<dbReference type="Pfam" id="PF00370">
    <property type="entry name" value="FGGY_N"/>
    <property type="match status" value="1"/>
</dbReference>
<feature type="domain" description="Carbohydrate kinase FGGY N-terminal" evidence="4">
    <location>
        <begin position="6"/>
        <end position="249"/>
    </location>
</feature>
<dbReference type="SUPFAM" id="SSF53067">
    <property type="entry name" value="Actin-like ATPase domain"/>
    <property type="match status" value="2"/>
</dbReference>
<dbReference type="PANTHER" id="PTHR43095">
    <property type="entry name" value="SUGAR KINASE"/>
    <property type="match status" value="1"/>
</dbReference>
<evidence type="ECO:0000256" key="2">
    <source>
        <dbReference type="ARBA" id="ARBA00022679"/>
    </source>
</evidence>
<dbReference type="InterPro" id="IPR000577">
    <property type="entry name" value="Carb_kinase_FGGY"/>
</dbReference>
<dbReference type="InterPro" id="IPR018484">
    <property type="entry name" value="FGGY_N"/>
</dbReference>
<dbReference type="AlphaFoldDB" id="H5Y0F8"/>
<dbReference type="Pfam" id="PF02782">
    <property type="entry name" value="FGGY_C"/>
    <property type="match status" value="1"/>
</dbReference>
<dbReference type="eggNOG" id="COG1070">
    <property type="taxonomic scope" value="Bacteria"/>
</dbReference>
<proteinExistence type="inferred from homology"/>